<organism evidence="1 2">
    <name type="scientific">Nostoc linckia z8</name>
    <dbReference type="NCBI Taxonomy" id="1628746"/>
    <lineage>
        <taxon>Bacteria</taxon>
        <taxon>Bacillati</taxon>
        <taxon>Cyanobacteriota</taxon>
        <taxon>Cyanophyceae</taxon>
        <taxon>Nostocales</taxon>
        <taxon>Nostocaceae</taxon>
        <taxon>Nostoc</taxon>
    </lineage>
</organism>
<evidence type="ECO:0000313" key="1">
    <source>
        <dbReference type="EMBL" id="PHK02131.1"/>
    </source>
</evidence>
<proteinExistence type="predicted"/>
<name>A0A9Q6EKI4_NOSLI</name>
<comment type="caution">
    <text evidence="1">The sequence shown here is derived from an EMBL/GenBank/DDBJ whole genome shotgun (WGS) entry which is preliminary data.</text>
</comment>
<dbReference type="RefSeq" id="WP_073641684.1">
    <property type="nucleotide sequence ID" value="NZ_LAHD01000059.1"/>
</dbReference>
<dbReference type="GeneID" id="57093574"/>
<dbReference type="Proteomes" id="UP000222310">
    <property type="component" value="Unassembled WGS sequence"/>
</dbReference>
<gene>
    <name evidence="1" type="ORF">VF08_19840</name>
</gene>
<accession>A0A9Q6EKI4</accession>
<evidence type="ECO:0000313" key="2">
    <source>
        <dbReference type="Proteomes" id="UP000222310"/>
    </source>
</evidence>
<reference evidence="1 2" key="1">
    <citation type="submission" date="2015-02" db="EMBL/GenBank/DDBJ databases">
        <title>Nostoc linckia genome annotation.</title>
        <authorList>
            <person name="Zhou Z."/>
        </authorList>
    </citation>
    <scope>NUCLEOTIDE SEQUENCE [LARGE SCALE GENOMIC DNA]</scope>
    <source>
        <strain evidence="2">z8</strain>
    </source>
</reference>
<sequence length="78" mass="8886">MNQELTQAIASEIQLFQNIEQKENFLFLLGALIAKVISLKKAAEVMQLEPAELLKILDLMGIEFSYLCEEDVALEKSW</sequence>
<dbReference type="EMBL" id="LAHD01000059">
    <property type="protein sequence ID" value="PHK02131.1"/>
    <property type="molecule type" value="Genomic_DNA"/>
</dbReference>
<dbReference type="AlphaFoldDB" id="A0A9Q6EKI4"/>
<protein>
    <submittedName>
        <fullName evidence="1">Uncharacterized protein</fullName>
    </submittedName>
</protein>